<dbReference type="Pfam" id="PF00355">
    <property type="entry name" value="Rieske"/>
    <property type="match status" value="1"/>
</dbReference>
<dbReference type="InterPro" id="IPR017941">
    <property type="entry name" value="Rieske_2Fe-2S"/>
</dbReference>
<dbReference type="InterPro" id="IPR036922">
    <property type="entry name" value="Rieske_2Fe-2S_sf"/>
</dbReference>
<evidence type="ECO:0000256" key="4">
    <source>
        <dbReference type="ARBA" id="ARBA00023002"/>
    </source>
</evidence>
<dbReference type="SUPFAM" id="SSF55961">
    <property type="entry name" value="Bet v1-like"/>
    <property type="match status" value="1"/>
</dbReference>
<dbReference type="EMBL" id="JQIM01000009">
    <property type="protein sequence ID" value="KGX10821.1"/>
    <property type="molecule type" value="Genomic_DNA"/>
</dbReference>
<evidence type="ECO:0000256" key="6">
    <source>
        <dbReference type="ARBA" id="ARBA00023014"/>
    </source>
</evidence>
<name>A0A069B8X9_BURPE</name>
<keyword evidence="2" id="KW-0001">2Fe-2S</keyword>
<reference evidence="8 10" key="1">
    <citation type="submission" date="2014-08" db="EMBL/GenBank/DDBJ databases">
        <authorList>
            <person name="Bunnell A."/>
            <person name="Chain P.S."/>
            <person name="Chertkov O."/>
            <person name="Currie B.J."/>
            <person name="Daligault H.E."/>
            <person name="Davenport K.W."/>
            <person name="Davis C."/>
            <person name="Gleasner C.D."/>
            <person name="Johnson S.L."/>
            <person name="Kaestli M."/>
            <person name="Koren S."/>
            <person name="Kunde Y.A."/>
            <person name="Mayo M."/>
            <person name="McMurry K.K."/>
            <person name="Price E.P."/>
            <person name="Reitenga K.G."/>
            <person name="Robison R."/>
            <person name="Rosovitz M.J."/>
            <person name="Sarovich D.S."/>
            <person name="Teshima H."/>
        </authorList>
    </citation>
    <scope>NUCLEOTIDE SEQUENCE [LARGE SCALE GENOMIC DNA]</scope>
    <source>
        <strain evidence="8 10">MSHR44</strain>
    </source>
</reference>
<dbReference type="GO" id="GO:0051213">
    <property type="term" value="F:dioxygenase activity"/>
    <property type="evidence" value="ECO:0007669"/>
    <property type="project" value="UniProtKB-KW"/>
</dbReference>
<protein>
    <submittedName>
        <fullName evidence="9">Aromatic ring-hydroxylating dioxygenase subunit alpha</fullName>
    </submittedName>
    <submittedName>
        <fullName evidence="8">Rieske [2Fe-2S] domain protein</fullName>
    </submittedName>
</protein>
<dbReference type="InterPro" id="IPR050584">
    <property type="entry name" value="Cholesterol_7-desaturase"/>
</dbReference>
<evidence type="ECO:0000256" key="3">
    <source>
        <dbReference type="ARBA" id="ARBA00022723"/>
    </source>
</evidence>
<reference evidence="9 11" key="2">
    <citation type="submission" date="2017-11" db="EMBL/GenBank/DDBJ databases">
        <title>Molecular characterization of Burkholderia pseudomallei and closely related isolates from Vietnam.</title>
        <authorList>
            <person name="Ustinov D.V."/>
            <person name="Antonov A.S."/>
            <person name="Avdusheva E.F."/>
            <person name="Shpak I.M."/>
            <person name="Zakharova I.B."/>
            <person name="Thi L.A."/>
            <person name="Teteryatnikova N."/>
            <person name="Lopasteyskaya Y.A."/>
            <person name="Kuzyutina J.A."/>
            <person name="Ngo T.N."/>
            <person name="Victorov D.V."/>
        </authorList>
    </citation>
    <scope>NUCLEOTIDE SEQUENCE [LARGE SCALE GENOMIC DNA]</scope>
    <source>
        <strain evidence="9 11">V1512</strain>
    </source>
</reference>
<keyword evidence="5" id="KW-0408">Iron</keyword>
<dbReference type="Proteomes" id="UP000231878">
    <property type="component" value="Unassembled WGS sequence"/>
</dbReference>
<keyword evidence="3" id="KW-0479">Metal-binding</keyword>
<evidence type="ECO:0000259" key="7">
    <source>
        <dbReference type="PROSITE" id="PS51296"/>
    </source>
</evidence>
<dbReference type="OMA" id="AVYQMRR"/>
<dbReference type="RefSeq" id="WP_004184731.1">
    <property type="nucleotide sequence ID" value="NZ_AP028072.1"/>
</dbReference>
<dbReference type="GeneID" id="93063170"/>
<sequence>MNGTQRFPMDIPFGWFCIGYSDEVAVGDVKPLRYFGKDLVMFRGESGEIGVLDAYCPHLGAHMGHGGTVEGDSLRCPFHHWAYRKDGFCTSIPYAKEMPLIAKREPIAVPYPVVERNGAIWVWHHPQQIAPTYEVLEHEEFVAPGWSKPVRRFWSFASNPQEIAENGVDTAHFKCIHHMDAMPEGEVTYEGHIRRSRTTGETSMIFPDGVTRTVETGTNVINSGAGQKISRFTGFVTISLMEMATPVEADQVELRFCFAFPECPEGSPEWQGAMNTIDYFSGQLGIEGGDIPIWSHKIHREKPILCDGDGAIMRFRRYFEQFYAPRVVPVTASA</sequence>
<evidence type="ECO:0000313" key="10">
    <source>
        <dbReference type="Proteomes" id="UP000030475"/>
    </source>
</evidence>
<organism evidence="8 10">
    <name type="scientific">Burkholderia pseudomallei</name>
    <name type="common">Pseudomonas pseudomallei</name>
    <dbReference type="NCBI Taxonomy" id="28450"/>
    <lineage>
        <taxon>Bacteria</taxon>
        <taxon>Pseudomonadati</taxon>
        <taxon>Pseudomonadota</taxon>
        <taxon>Betaproteobacteria</taxon>
        <taxon>Burkholderiales</taxon>
        <taxon>Burkholderiaceae</taxon>
        <taxon>Burkholderia</taxon>
        <taxon>pseudomallei group</taxon>
    </lineage>
</organism>
<accession>A0A069B8X9</accession>
<dbReference type="KEGG" id="but:X994_6124"/>
<keyword evidence="6" id="KW-0411">Iron-sulfur</keyword>
<dbReference type="InterPro" id="IPR045605">
    <property type="entry name" value="KshA-like_C"/>
</dbReference>
<dbReference type="AlphaFoldDB" id="A0A069B8X9"/>
<feature type="domain" description="Rieske" evidence="7">
    <location>
        <begin position="15"/>
        <end position="122"/>
    </location>
</feature>
<dbReference type="PANTHER" id="PTHR21266">
    <property type="entry name" value="IRON-SULFUR DOMAIN CONTAINING PROTEIN"/>
    <property type="match status" value="1"/>
</dbReference>
<dbReference type="Pfam" id="PF19298">
    <property type="entry name" value="KshA_C"/>
    <property type="match status" value="1"/>
</dbReference>
<dbReference type="Gene3D" id="3.90.380.10">
    <property type="entry name" value="Naphthalene 1,2-dioxygenase Alpha Subunit, Chain A, domain 1"/>
    <property type="match status" value="1"/>
</dbReference>
<keyword evidence="4" id="KW-0560">Oxidoreductase</keyword>
<dbReference type="GO" id="GO:0046872">
    <property type="term" value="F:metal ion binding"/>
    <property type="evidence" value="ECO:0007669"/>
    <property type="project" value="UniProtKB-KW"/>
</dbReference>
<evidence type="ECO:0000256" key="2">
    <source>
        <dbReference type="ARBA" id="ARBA00022714"/>
    </source>
</evidence>
<comment type="caution">
    <text evidence="8">The sequence shown here is derived from an EMBL/GenBank/DDBJ whole genome shotgun (WGS) entry which is preliminary data.</text>
</comment>
<dbReference type="CDD" id="cd03469">
    <property type="entry name" value="Rieske_RO_Alpha_N"/>
    <property type="match status" value="1"/>
</dbReference>
<dbReference type="EMBL" id="PHRB01000027">
    <property type="protein sequence ID" value="PJO63842.1"/>
    <property type="molecule type" value="Genomic_DNA"/>
</dbReference>
<dbReference type="PROSITE" id="PS51296">
    <property type="entry name" value="RIESKE"/>
    <property type="match status" value="1"/>
</dbReference>
<dbReference type="GO" id="GO:0008203">
    <property type="term" value="P:cholesterol metabolic process"/>
    <property type="evidence" value="ECO:0007669"/>
    <property type="project" value="InterPro"/>
</dbReference>
<proteinExistence type="predicted"/>
<dbReference type="Gene3D" id="2.102.10.10">
    <property type="entry name" value="Rieske [2Fe-2S] iron-sulphur domain"/>
    <property type="match status" value="1"/>
</dbReference>
<evidence type="ECO:0000313" key="9">
    <source>
        <dbReference type="EMBL" id="PJO63842.1"/>
    </source>
</evidence>
<evidence type="ECO:0000256" key="1">
    <source>
        <dbReference type="ARBA" id="ARBA00001962"/>
    </source>
</evidence>
<keyword evidence="9" id="KW-0223">Dioxygenase</keyword>
<evidence type="ECO:0000313" key="11">
    <source>
        <dbReference type="Proteomes" id="UP000231878"/>
    </source>
</evidence>
<dbReference type="PANTHER" id="PTHR21266:SF60">
    <property type="entry name" value="3-KETOSTEROID-9-ALPHA-MONOOXYGENASE, OXYGENASE COMPONENT"/>
    <property type="match status" value="1"/>
</dbReference>
<evidence type="ECO:0000313" key="8">
    <source>
        <dbReference type="EMBL" id="KGX10821.1"/>
    </source>
</evidence>
<evidence type="ECO:0000256" key="5">
    <source>
        <dbReference type="ARBA" id="ARBA00023004"/>
    </source>
</evidence>
<dbReference type="Proteomes" id="UP000030475">
    <property type="component" value="Unassembled WGS sequence"/>
</dbReference>
<gene>
    <name evidence="9" type="ORF">CWD88_23560</name>
    <name evidence="8" type="ORF">Y036_3996</name>
</gene>
<dbReference type="SUPFAM" id="SSF50022">
    <property type="entry name" value="ISP domain"/>
    <property type="match status" value="1"/>
</dbReference>
<comment type="cofactor">
    <cofactor evidence="1">
        <name>Fe cation</name>
        <dbReference type="ChEBI" id="CHEBI:24875"/>
    </cofactor>
</comment>
<dbReference type="GO" id="GO:0051537">
    <property type="term" value="F:2 iron, 2 sulfur cluster binding"/>
    <property type="evidence" value="ECO:0007669"/>
    <property type="project" value="UniProtKB-KW"/>
</dbReference>
<dbReference type="GO" id="GO:0005737">
    <property type="term" value="C:cytoplasm"/>
    <property type="evidence" value="ECO:0007669"/>
    <property type="project" value="TreeGrafter"/>
</dbReference>